<organism evidence="5 6">
    <name type="scientific">Desulfarculus baarsii (strain ATCC 33931 / DSM 2075 / LMG 7858 / VKM B-1802 / 2st14)</name>
    <dbReference type="NCBI Taxonomy" id="644282"/>
    <lineage>
        <taxon>Bacteria</taxon>
        <taxon>Pseudomonadati</taxon>
        <taxon>Thermodesulfobacteriota</taxon>
        <taxon>Desulfarculia</taxon>
        <taxon>Desulfarculales</taxon>
        <taxon>Desulfarculaceae</taxon>
        <taxon>Desulfarculus</taxon>
    </lineage>
</organism>
<dbReference type="OrthoDB" id="9803618at2"/>
<evidence type="ECO:0000256" key="1">
    <source>
        <dbReference type="ARBA" id="ARBA00005836"/>
    </source>
</evidence>
<dbReference type="InterPro" id="IPR002510">
    <property type="entry name" value="Metalloprtase-TldD/E_N"/>
</dbReference>
<sequence length="447" mass="46646">MDLLAKEIDRAQRLCRAAGIDEYEIMAAHSRGVTVGVRGQELDKRQASESLGLALRVIVDQRPGFSYVFGADGDQAVARAVELAVAAARAADPQPELGFAEPAAGLPLVQTFDERAAELPLAELIEGAKALAAAARAADKRVIHVHPAEVSRVVSHVRLRTSRGFDQSHAATHVSAGAEALADDGAEQEAGWDSHSACFWSELDLEDIGRRAGRKAVARLGGGPVGDGLYDVVLGREVAAQLLEILGESFLGDNVAKGRSLLAGKLGQELLAPGLAIIDDGLLPRGLGSAPFDDEGEPQRRTVLAAGGVIERFAYDRLWGALAGGGSTGNAVRPSLKAPPAVGFTNLLIEPRAGDQASLLAEMGQGLLIDEIMGGHTADPVSGEFSFGAAGHLVHNGQVNRPVKSIAMAGQILSFFRGIKKIGADIKFFGRVGAPSLLVERVSVSGP</sequence>
<reference evidence="5 6" key="1">
    <citation type="journal article" date="2010" name="Stand. Genomic Sci.">
        <title>Complete genome sequence of Desulfarculus baarsii type strain (2st14).</title>
        <authorList>
            <person name="Sun H."/>
            <person name="Spring S."/>
            <person name="Lapidus A."/>
            <person name="Davenport K."/>
            <person name="Del Rio T.G."/>
            <person name="Tice H."/>
            <person name="Nolan M."/>
            <person name="Copeland A."/>
            <person name="Cheng J.F."/>
            <person name="Lucas S."/>
            <person name="Tapia R."/>
            <person name="Goodwin L."/>
            <person name="Pitluck S."/>
            <person name="Ivanova N."/>
            <person name="Pagani I."/>
            <person name="Mavromatis K."/>
            <person name="Ovchinnikova G."/>
            <person name="Pati A."/>
            <person name="Chen A."/>
            <person name="Palaniappan K."/>
            <person name="Hauser L."/>
            <person name="Chang Y.J."/>
            <person name="Jeffries C.D."/>
            <person name="Detter J.C."/>
            <person name="Han C."/>
            <person name="Rohde M."/>
            <person name="Brambilla E."/>
            <person name="Goker M."/>
            <person name="Woyke T."/>
            <person name="Bristow J."/>
            <person name="Eisen J.A."/>
            <person name="Markowitz V."/>
            <person name="Hugenholtz P."/>
            <person name="Kyrpides N.C."/>
            <person name="Klenk H.P."/>
            <person name="Land M."/>
        </authorList>
    </citation>
    <scope>NUCLEOTIDE SEQUENCE [LARGE SCALE GENOMIC DNA]</scope>
    <source>
        <strain evidence="6">ATCC 33931 / DSM 2075 / LMG 7858 / VKM B-1802 / 2st14</strain>
    </source>
</reference>
<dbReference type="InterPro" id="IPR036059">
    <property type="entry name" value="TldD/PmbA_sf"/>
</dbReference>
<dbReference type="GO" id="GO:0006508">
    <property type="term" value="P:proteolysis"/>
    <property type="evidence" value="ECO:0007669"/>
    <property type="project" value="InterPro"/>
</dbReference>
<dbReference type="InterPro" id="IPR045569">
    <property type="entry name" value="Metalloprtase-TldD/E_C"/>
</dbReference>
<dbReference type="RefSeq" id="WP_013259656.1">
    <property type="nucleotide sequence ID" value="NC_014365.1"/>
</dbReference>
<dbReference type="InterPro" id="IPR045570">
    <property type="entry name" value="Metalloprtase-TldD/E_cen_dom"/>
</dbReference>
<dbReference type="Gene3D" id="3.30.2290.10">
    <property type="entry name" value="PmbA/TldD superfamily"/>
    <property type="match status" value="1"/>
</dbReference>
<evidence type="ECO:0000313" key="5">
    <source>
        <dbReference type="EMBL" id="ADK86218.1"/>
    </source>
</evidence>
<dbReference type="Pfam" id="PF01523">
    <property type="entry name" value="PmbA_TldD_1st"/>
    <property type="match status" value="1"/>
</dbReference>
<dbReference type="PANTHER" id="PTHR43421">
    <property type="entry name" value="METALLOPROTEASE PMBA"/>
    <property type="match status" value="1"/>
</dbReference>
<gene>
    <name evidence="5" type="ordered locus">Deba_2865</name>
</gene>
<dbReference type="SUPFAM" id="SSF111283">
    <property type="entry name" value="Putative modulator of DNA gyrase, PmbA/TldD"/>
    <property type="match status" value="1"/>
</dbReference>
<protein>
    <submittedName>
        <fullName evidence="5">Peptidase U62 modulator of DNA gyrase</fullName>
    </submittedName>
</protein>
<feature type="domain" description="Metalloprotease TldD/E C-terminal" evidence="3">
    <location>
        <begin position="228"/>
        <end position="446"/>
    </location>
</feature>
<evidence type="ECO:0000259" key="4">
    <source>
        <dbReference type="Pfam" id="PF19290"/>
    </source>
</evidence>
<dbReference type="Proteomes" id="UP000009047">
    <property type="component" value="Chromosome"/>
</dbReference>
<dbReference type="PANTHER" id="PTHR43421:SF1">
    <property type="entry name" value="METALLOPROTEASE PMBA"/>
    <property type="match status" value="1"/>
</dbReference>
<feature type="domain" description="Metalloprotease TldD/E N-terminal" evidence="2">
    <location>
        <begin position="23"/>
        <end position="88"/>
    </location>
</feature>
<keyword evidence="6" id="KW-1185">Reference proteome</keyword>
<dbReference type="Pfam" id="PF19289">
    <property type="entry name" value="PmbA_TldD_3rd"/>
    <property type="match status" value="1"/>
</dbReference>
<dbReference type="InterPro" id="IPR035068">
    <property type="entry name" value="TldD/PmbA_N"/>
</dbReference>
<dbReference type="GO" id="GO:0005829">
    <property type="term" value="C:cytosol"/>
    <property type="evidence" value="ECO:0007669"/>
    <property type="project" value="TreeGrafter"/>
</dbReference>
<name>E1QMH5_DESB2</name>
<evidence type="ECO:0000259" key="2">
    <source>
        <dbReference type="Pfam" id="PF01523"/>
    </source>
</evidence>
<dbReference type="eggNOG" id="COG0312">
    <property type="taxonomic scope" value="Bacteria"/>
</dbReference>
<accession>E1QMH5</accession>
<feature type="domain" description="Metalloprotease TldD/E central" evidence="4">
    <location>
        <begin position="117"/>
        <end position="220"/>
    </location>
</feature>
<dbReference type="InterPro" id="IPR047657">
    <property type="entry name" value="PmbA"/>
</dbReference>
<dbReference type="EMBL" id="CP002085">
    <property type="protein sequence ID" value="ADK86218.1"/>
    <property type="molecule type" value="Genomic_DNA"/>
</dbReference>
<dbReference type="HOGENOM" id="CLU_026425_0_0_7"/>
<comment type="similarity">
    <text evidence="1">Belongs to the peptidase U62 family.</text>
</comment>
<dbReference type="Pfam" id="PF19290">
    <property type="entry name" value="PmbA_TldD_2nd"/>
    <property type="match status" value="1"/>
</dbReference>
<dbReference type="KEGG" id="dbr:Deba_2865"/>
<dbReference type="STRING" id="644282.Deba_2865"/>
<evidence type="ECO:0000259" key="3">
    <source>
        <dbReference type="Pfam" id="PF19289"/>
    </source>
</evidence>
<evidence type="ECO:0000313" key="6">
    <source>
        <dbReference type="Proteomes" id="UP000009047"/>
    </source>
</evidence>
<dbReference type="AlphaFoldDB" id="E1QMH5"/>
<proteinExistence type="inferred from homology"/>
<dbReference type="GO" id="GO:0008237">
    <property type="term" value="F:metallopeptidase activity"/>
    <property type="evidence" value="ECO:0007669"/>
    <property type="project" value="InterPro"/>
</dbReference>